<sequence>VTVHGRYPWHSGAQMVHWETPMDFLLQLTTIQKLFQFIEKKPILQVIFVFFVVSFCSFDSCEFLIRMRNPFSACPIFSRTHSRKDMGTSLLSVNVACNSGTLKNFCHMACCPLTSYRHFFASGSQTTVDRVSSHFLSWIRHVLGTPISTIACFLSYDMMSLSSNNKSVTE</sequence>
<dbReference type="WBParaSite" id="PgR210_g002_t01">
    <property type="protein sequence ID" value="PgR210_g002_t01"/>
    <property type="gene ID" value="PgR210_g002"/>
</dbReference>
<keyword evidence="1" id="KW-0812">Transmembrane</keyword>
<dbReference type="AlphaFoldDB" id="A0A915CII7"/>
<name>A0A915CII7_PARUN</name>
<keyword evidence="2" id="KW-1185">Reference proteome</keyword>
<evidence type="ECO:0000256" key="1">
    <source>
        <dbReference type="SAM" id="Phobius"/>
    </source>
</evidence>
<feature type="transmembrane region" description="Helical" evidence="1">
    <location>
        <begin position="43"/>
        <end position="65"/>
    </location>
</feature>
<reference evidence="3" key="1">
    <citation type="submission" date="2022-11" db="UniProtKB">
        <authorList>
            <consortium name="WormBaseParasite"/>
        </authorList>
    </citation>
    <scope>IDENTIFICATION</scope>
</reference>
<proteinExistence type="predicted"/>
<evidence type="ECO:0000313" key="3">
    <source>
        <dbReference type="WBParaSite" id="PgR210_g002_t01"/>
    </source>
</evidence>
<protein>
    <submittedName>
        <fullName evidence="3">Uncharacterized protein</fullName>
    </submittedName>
</protein>
<dbReference type="Proteomes" id="UP000887569">
    <property type="component" value="Unplaced"/>
</dbReference>
<keyword evidence="1" id="KW-1133">Transmembrane helix</keyword>
<evidence type="ECO:0000313" key="2">
    <source>
        <dbReference type="Proteomes" id="UP000887569"/>
    </source>
</evidence>
<keyword evidence="1" id="KW-0472">Membrane</keyword>
<accession>A0A915CII7</accession>
<organism evidence="2 3">
    <name type="scientific">Parascaris univalens</name>
    <name type="common">Nematode worm</name>
    <dbReference type="NCBI Taxonomy" id="6257"/>
    <lineage>
        <taxon>Eukaryota</taxon>
        <taxon>Metazoa</taxon>
        <taxon>Ecdysozoa</taxon>
        <taxon>Nematoda</taxon>
        <taxon>Chromadorea</taxon>
        <taxon>Rhabditida</taxon>
        <taxon>Spirurina</taxon>
        <taxon>Ascaridomorpha</taxon>
        <taxon>Ascaridoidea</taxon>
        <taxon>Ascarididae</taxon>
        <taxon>Parascaris</taxon>
    </lineage>
</organism>